<proteinExistence type="predicted"/>
<dbReference type="EMBL" id="CP147407">
    <property type="protein sequence ID" value="WXB96024.1"/>
    <property type="molecule type" value="Genomic_DNA"/>
</dbReference>
<dbReference type="InterPro" id="IPR003593">
    <property type="entry name" value="AAA+_ATPase"/>
</dbReference>
<name>A0ABZ2NE80_9BACI</name>
<evidence type="ECO:0000256" key="2">
    <source>
        <dbReference type="ARBA" id="ARBA00022840"/>
    </source>
</evidence>
<gene>
    <name evidence="4" type="ORF">WCV65_15870</name>
</gene>
<evidence type="ECO:0000259" key="3">
    <source>
        <dbReference type="PROSITE" id="PS50893"/>
    </source>
</evidence>
<dbReference type="GO" id="GO:0005524">
    <property type="term" value="F:ATP binding"/>
    <property type="evidence" value="ECO:0007669"/>
    <property type="project" value="UniProtKB-KW"/>
</dbReference>
<feature type="domain" description="ABC transporter" evidence="3">
    <location>
        <begin position="2"/>
        <end position="227"/>
    </location>
</feature>
<dbReference type="SUPFAM" id="SSF52540">
    <property type="entry name" value="P-loop containing nucleoside triphosphate hydrolases"/>
    <property type="match status" value="1"/>
</dbReference>
<dbReference type="Proteomes" id="UP001377337">
    <property type="component" value="Chromosome"/>
</dbReference>
<keyword evidence="1" id="KW-0547">Nucleotide-binding</keyword>
<keyword evidence="2 4" id="KW-0067">ATP-binding</keyword>
<evidence type="ECO:0000313" key="5">
    <source>
        <dbReference type="Proteomes" id="UP001377337"/>
    </source>
</evidence>
<evidence type="ECO:0000256" key="1">
    <source>
        <dbReference type="ARBA" id="ARBA00022741"/>
    </source>
</evidence>
<dbReference type="Gene3D" id="3.40.50.300">
    <property type="entry name" value="P-loop containing nucleotide triphosphate hydrolases"/>
    <property type="match status" value="1"/>
</dbReference>
<dbReference type="SMART" id="SM00382">
    <property type="entry name" value="AAA"/>
    <property type="match status" value="1"/>
</dbReference>
<reference evidence="4 5" key="1">
    <citation type="submission" date="2024-02" db="EMBL/GenBank/DDBJ databases">
        <title>Seven novel Bacillus-like species.</title>
        <authorList>
            <person name="Liu G."/>
        </authorList>
    </citation>
    <scope>NUCLEOTIDE SEQUENCE [LARGE SCALE GENOMIC DNA]</scope>
    <source>
        <strain evidence="4 5">FJAT-52054</strain>
    </source>
</reference>
<protein>
    <submittedName>
        <fullName evidence="4">ABC transporter ATP-binding protein</fullName>
    </submittedName>
</protein>
<dbReference type="CDD" id="cd03230">
    <property type="entry name" value="ABC_DR_subfamily_A"/>
    <property type="match status" value="1"/>
</dbReference>
<dbReference type="InterPro" id="IPR027417">
    <property type="entry name" value="P-loop_NTPase"/>
</dbReference>
<evidence type="ECO:0000313" key="4">
    <source>
        <dbReference type="EMBL" id="WXB96024.1"/>
    </source>
</evidence>
<dbReference type="InterPro" id="IPR003439">
    <property type="entry name" value="ABC_transporter-like_ATP-bd"/>
</dbReference>
<organism evidence="4 5">
    <name type="scientific">Metabacillus sediminis</name>
    <dbReference type="NCBI Taxonomy" id="3117746"/>
    <lineage>
        <taxon>Bacteria</taxon>
        <taxon>Bacillati</taxon>
        <taxon>Bacillota</taxon>
        <taxon>Bacilli</taxon>
        <taxon>Bacillales</taxon>
        <taxon>Bacillaceae</taxon>
        <taxon>Metabacillus</taxon>
    </lineage>
</organism>
<dbReference type="PROSITE" id="PS50893">
    <property type="entry name" value="ABC_TRANSPORTER_2"/>
    <property type="match status" value="1"/>
</dbReference>
<dbReference type="RefSeq" id="WP_338777791.1">
    <property type="nucleotide sequence ID" value="NZ_CP147407.1"/>
</dbReference>
<accession>A0ABZ2NE80</accession>
<sequence>MLEVRNLSKKMNGELILSNISFTIHAGEIFGLLGRNGSGKTTLLRLIEQVLIPDQGEILFNELPIASNPEVKRKIIYVPIQNGFYERYSYKQLIRILKPMYPDFDVTYANELMNRYGLSETRKYRDLSTGLKKQFALIIAFAMRPDLILLDEPTDGIDAVTRHDVLELMIDEVALRSTAIVITSHRLEDIERICSRIAFLEDNTISNLVDMEDVKGDYLKVQLAFENDHHLQIREKGIPILDHTGVFYTVLLEKRNSGQREWLQSLEPRVWNELPVSLEEVFIARFGGKRRW</sequence>
<keyword evidence="5" id="KW-1185">Reference proteome</keyword>
<dbReference type="PANTHER" id="PTHR43158">
    <property type="entry name" value="SKFA PEPTIDE EXPORT ATP-BINDING PROTEIN SKFE"/>
    <property type="match status" value="1"/>
</dbReference>
<dbReference type="Pfam" id="PF00005">
    <property type="entry name" value="ABC_tran"/>
    <property type="match status" value="1"/>
</dbReference>
<dbReference type="PANTHER" id="PTHR43158:SF10">
    <property type="entry name" value="ABC TRANSPORTER ATP-BINDING PROTEIN YTRB"/>
    <property type="match status" value="1"/>
</dbReference>